<dbReference type="PROSITE" id="PS50089">
    <property type="entry name" value="ZF_RING_2"/>
    <property type="match status" value="1"/>
</dbReference>
<protein>
    <submittedName>
        <fullName evidence="4">Ankyrin-like protein</fullName>
    </submittedName>
</protein>
<dbReference type="CDD" id="cd16448">
    <property type="entry name" value="RING-H2"/>
    <property type="match status" value="1"/>
</dbReference>
<dbReference type="Gene3D" id="3.30.420.10">
    <property type="entry name" value="Ribonuclease H-like superfamily/Ribonuclease H"/>
    <property type="match status" value="1"/>
</dbReference>
<dbReference type="SUPFAM" id="SSF48403">
    <property type="entry name" value="Ankyrin repeat"/>
    <property type="match status" value="1"/>
</dbReference>
<dbReference type="EMBL" id="KZ155835">
    <property type="protein sequence ID" value="OUS43023.1"/>
    <property type="molecule type" value="Genomic_DNA"/>
</dbReference>
<dbReference type="InterPro" id="IPR036397">
    <property type="entry name" value="RNaseH_sf"/>
</dbReference>
<dbReference type="Gene3D" id="3.30.40.10">
    <property type="entry name" value="Zinc/RING finger domain, C3HC4 (zinc finger)"/>
    <property type="match status" value="1"/>
</dbReference>
<evidence type="ECO:0000256" key="1">
    <source>
        <dbReference type="PROSITE-ProRule" id="PRU00023"/>
    </source>
</evidence>
<dbReference type="GO" id="GO:0006139">
    <property type="term" value="P:nucleobase-containing compound metabolic process"/>
    <property type="evidence" value="ECO:0007669"/>
    <property type="project" value="InterPro"/>
</dbReference>
<evidence type="ECO:0000313" key="4">
    <source>
        <dbReference type="EMBL" id="OUS43023.1"/>
    </source>
</evidence>
<accession>A0A1Y5I4K7</accession>
<dbReference type="InterPro" id="IPR002562">
    <property type="entry name" value="3'-5'_exonuclease_dom"/>
</dbReference>
<dbReference type="GO" id="GO:0008408">
    <property type="term" value="F:3'-5' exonuclease activity"/>
    <property type="evidence" value="ECO:0007669"/>
    <property type="project" value="InterPro"/>
</dbReference>
<dbReference type="Pfam" id="PF01612">
    <property type="entry name" value="DNA_pol_A_exo1"/>
    <property type="match status" value="1"/>
</dbReference>
<proteinExistence type="predicted"/>
<keyword evidence="1" id="KW-0040">ANK repeat</keyword>
<dbReference type="SUPFAM" id="SSF53098">
    <property type="entry name" value="Ribonuclease H-like"/>
    <property type="match status" value="1"/>
</dbReference>
<dbReference type="eggNOG" id="KOG2207">
    <property type="taxonomic scope" value="Eukaryota"/>
</dbReference>
<dbReference type="Proteomes" id="UP000195557">
    <property type="component" value="Unassembled WGS sequence"/>
</dbReference>
<feature type="repeat" description="ANK" evidence="1">
    <location>
        <begin position="58"/>
        <end position="91"/>
    </location>
</feature>
<dbReference type="SMART" id="SM00248">
    <property type="entry name" value="ANK"/>
    <property type="match status" value="2"/>
</dbReference>
<reference evidence="4" key="1">
    <citation type="submission" date="2017-04" db="EMBL/GenBank/DDBJ databases">
        <title>Population genomics of picophytoplankton unveils novel chromosome hypervariability.</title>
        <authorList>
            <consortium name="DOE Joint Genome Institute"/>
            <person name="Blanc-Mathieu R."/>
            <person name="Krasovec M."/>
            <person name="Hebrard M."/>
            <person name="Yau S."/>
            <person name="Desgranges E."/>
            <person name="Martin J."/>
            <person name="Schackwitz W."/>
            <person name="Kuo A."/>
            <person name="Salin G."/>
            <person name="Donnadieu C."/>
            <person name="Desdevises Y."/>
            <person name="Sanchez-Ferandin S."/>
            <person name="Moreau H."/>
            <person name="Rivals E."/>
            <person name="Grigoriev I.V."/>
            <person name="Grimsley N."/>
            <person name="Eyre-Walker A."/>
            <person name="Piganeau G."/>
        </authorList>
    </citation>
    <scope>NUCLEOTIDE SEQUENCE [LARGE SCALE GENOMIC DNA]</scope>
    <source>
        <strain evidence="4">RCC 1115</strain>
    </source>
</reference>
<keyword evidence="2" id="KW-0863">Zinc-finger</keyword>
<dbReference type="PANTHER" id="PTHR47765:SF2">
    <property type="entry name" value="EXONUCLEASE MUT-7 HOMOLOG"/>
    <property type="match status" value="1"/>
</dbReference>
<keyword evidence="2" id="KW-0862">Zinc</keyword>
<dbReference type="SMART" id="SM00474">
    <property type="entry name" value="35EXOc"/>
    <property type="match status" value="1"/>
</dbReference>
<dbReference type="AlphaFoldDB" id="A0A1Y5I4K7"/>
<dbReference type="Pfam" id="PF12796">
    <property type="entry name" value="Ank_2"/>
    <property type="match status" value="1"/>
</dbReference>
<dbReference type="GO" id="GO:0008270">
    <property type="term" value="F:zinc ion binding"/>
    <property type="evidence" value="ECO:0007669"/>
    <property type="project" value="UniProtKB-KW"/>
</dbReference>
<evidence type="ECO:0000256" key="2">
    <source>
        <dbReference type="PROSITE-ProRule" id="PRU00175"/>
    </source>
</evidence>
<dbReference type="InterPro" id="IPR052408">
    <property type="entry name" value="Exonuclease_MUT-7-like"/>
</dbReference>
<dbReference type="InterPro" id="IPR013083">
    <property type="entry name" value="Znf_RING/FYVE/PHD"/>
</dbReference>
<gene>
    <name evidence="4" type="ORF">BE221DRAFT_208021</name>
</gene>
<dbReference type="SMART" id="SM00184">
    <property type="entry name" value="RING"/>
    <property type="match status" value="1"/>
</dbReference>
<dbReference type="InterPro" id="IPR001841">
    <property type="entry name" value="Znf_RING"/>
</dbReference>
<dbReference type="InterPro" id="IPR002110">
    <property type="entry name" value="Ankyrin_rpt"/>
</dbReference>
<dbReference type="PANTHER" id="PTHR47765">
    <property type="entry name" value="3'-5' EXONUCLEASE DOMAIN-CONTAINING PROTEIN"/>
    <property type="match status" value="1"/>
</dbReference>
<dbReference type="GO" id="GO:0003676">
    <property type="term" value="F:nucleic acid binding"/>
    <property type="evidence" value="ECO:0007669"/>
    <property type="project" value="InterPro"/>
</dbReference>
<sequence>MPVVGRARARPLEALPQSALCGESVEALRRAIESRVESSDDGEDGDVLAIVSARAERSGKAALHLAAWRGDLKVVEALVEEYGADVDQISTGRHNYGKTPIFYALTRCRDDVVMYLLSRKCKVKIINNKGQSPYSLAVSHCARETIEAIAEAEKLETTWWNFRLTHSDGLKYGDLDERFFPEAAREPGRGVSTVESRRRNFKKLNKGVSWDNPDGVDLQARKKAELRAKREREAEEAWLEFGEFFGNRARHDADVVEMCGRILRAETAIAANGQKPDISARATEVLSRVAKGDDDFRALRALVGARLSDSGTSDRTHARAEKARRTVSKILATAVASSMSNGAWSISPSLLFEFCGSAMTYGIVRRALRHGESVPTREQLAQAIVRACEEINHRELNDVLNLEEINVSSAIQLAEVSESVRGLASNMCKRIDASDPSSIAHVAVNLADLGARVESWQKPLFAGLSAVASSLDDSVIAKVARRFADAWEIDVTEMASEDIVSCIEAFVLEDLLERGDWLEAKAYASTRPRLRDVFSARAPDDVNRINASLESVSIATELPIMRPKKRVVLIEDAGALAQVREVILSASCEAFSFDCEWRDPRPLSTLQISPAHTRETFIIDALRVGKDAFSQFLIAVFGDFSVRKIGFAAEQDWRRIRISAGNAALPASYCNANVIDLQGVELVSLASVVADTLGFALDKRCQRSNWDARPLSQQQLFYAALDAEVLLDIAFRRGIISPRPFAESSSHPDAHLYSSDAVLFADGAPSYGVNLHADDARLFADDARTFGADLWESDRLLFTSPERVEQERKTAILRELERTATASASVGCACAVCLNDIHVDEKVIRTKCSHVYHATCLLTALKTTSLCCPMCRSPVI</sequence>
<evidence type="ECO:0000259" key="3">
    <source>
        <dbReference type="PROSITE" id="PS50089"/>
    </source>
</evidence>
<dbReference type="PROSITE" id="PS50297">
    <property type="entry name" value="ANK_REP_REGION"/>
    <property type="match status" value="1"/>
</dbReference>
<dbReference type="InterPro" id="IPR012337">
    <property type="entry name" value="RNaseH-like_sf"/>
</dbReference>
<dbReference type="PROSITE" id="PS50088">
    <property type="entry name" value="ANK_REPEAT"/>
    <property type="match status" value="1"/>
</dbReference>
<dbReference type="SUPFAM" id="SSF57850">
    <property type="entry name" value="RING/U-box"/>
    <property type="match status" value="1"/>
</dbReference>
<name>A0A1Y5I4K7_OSTTA</name>
<feature type="domain" description="RING-type" evidence="3">
    <location>
        <begin position="830"/>
        <end position="872"/>
    </location>
</feature>
<dbReference type="Gene3D" id="1.25.40.20">
    <property type="entry name" value="Ankyrin repeat-containing domain"/>
    <property type="match status" value="1"/>
</dbReference>
<dbReference type="InterPro" id="IPR036770">
    <property type="entry name" value="Ankyrin_rpt-contain_sf"/>
</dbReference>
<organism evidence="4">
    <name type="scientific">Ostreococcus tauri</name>
    <name type="common">Marine green alga</name>
    <dbReference type="NCBI Taxonomy" id="70448"/>
    <lineage>
        <taxon>Eukaryota</taxon>
        <taxon>Viridiplantae</taxon>
        <taxon>Chlorophyta</taxon>
        <taxon>Mamiellophyceae</taxon>
        <taxon>Mamiellales</taxon>
        <taxon>Bathycoccaceae</taxon>
        <taxon>Ostreococcus</taxon>
    </lineage>
</organism>
<dbReference type="Pfam" id="PF13639">
    <property type="entry name" value="zf-RING_2"/>
    <property type="match status" value="1"/>
</dbReference>
<keyword evidence="2" id="KW-0479">Metal-binding</keyword>